<keyword evidence="3" id="KW-1185">Reference proteome</keyword>
<feature type="domain" description="Methyltransferase" evidence="1">
    <location>
        <begin position="44"/>
        <end position="138"/>
    </location>
</feature>
<keyword evidence="2" id="KW-0808">Transferase</keyword>
<dbReference type="EMBL" id="WIVE01000006">
    <property type="protein sequence ID" value="MQX35631.1"/>
    <property type="molecule type" value="Genomic_DNA"/>
</dbReference>
<comment type="caution">
    <text evidence="2">The sequence shown here is derived from an EMBL/GenBank/DDBJ whole genome shotgun (WGS) entry which is preliminary data.</text>
</comment>
<dbReference type="SUPFAM" id="SSF53335">
    <property type="entry name" value="S-adenosyl-L-methionine-dependent methyltransferases"/>
    <property type="match status" value="1"/>
</dbReference>
<evidence type="ECO:0000259" key="1">
    <source>
        <dbReference type="Pfam" id="PF13649"/>
    </source>
</evidence>
<name>A0A7X2D2F4_9PROT</name>
<protein>
    <submittedName>
        <fullName evidence="2">Methyltransferase domain-containing protein</fullName>
    </submittedName>
</protein>
<dbReference type="CDD" id="cd02440">
    <property type="entry name" value="AdoMet_MTases"/>
    <property type="match status" value="1"/>
</dbReference>
<dbReference type="AlphaFoldDB" id="A0A7X2D2F4"/>
<dbReference type="InterPro" id="IPR041698">
    <property type="entry name" value="Methyltransf_25"/>
</dbReference>
<reference evidence="2 3" key="1">
    <citation type="submission" date="2019-10" db="EMBL/GenBank/DDBJ databases">
        <title>Draft whole-genome sequence of the purple nonsulfur photosynthetic bacterium Roseospira navarrensis DSM 15114.</title>
        <authorList>
            <person name="Kyndt J.A."/>
            <person name="Meyer T.E."/>
        </authorList>
    </citation>
    <scope>NUCLEOTIDE SEQUENCE [LARGE SCALE GENOMIC DNA]</scope>
    <source>
        <strain evidence="2 3">DSM 15114</strain>
    </source>
</reference>
<accession>A0A7X2D2F4</accession>
<dbReference type="Pfam" id="PF13649">
    <property type="entry name" value="Methyltransf_25"/>
    <property type="match status" value="1"/>
</dbReference>
<dbReference type="Proteomes" id="UP000434582">
    <property type="component" value="Unassembled WGS sequence"/>
</dbReference>
<evidence type="ECO:0000313" key="2">
    <source>
        <dbReference type="EMBL" id="MQX35631.1"/>
    </source>
</evidence>
<dbReference type="RefSeq" id="WP_153341322.1">
    <property type="nucleotide sequence ID" value="NZ_WIVE01000006.1"/>
</dbReference>
<keyword evidence="2" id="KW-0489">Methyltransferase</keyword>
<dbReference type="Gene3D" id="3.40.50.150">
    <property type="entry name" value="Vaccinia Virus protein VP39"/>
    <property type="match status" value="1"/>
</dbReference>
<evidence type="ECO:0000313" key="3">
    <source>
        <dbReference type="Proteomes" id="UP000434582"/>
    </source>
</evidence>
<sequence length="254" mass="28000">MTDDTIDWDAFFTLHHEMPREGPGSDAMTEAVARSLPPLPDGAIMDLGCGPGRQTLVLARTLRHSVIAIDTHRPYLERLAMAADDAGLSSLIETRQQSFFNLAEEPDGVGLIWAEGSIYIPGFVGGLRLWRSLLVPGGLLVASDIAWVVDDPPAEAKAFWDADGAGIEPMEDKVREAAEAGYELLSAHLLPKEAWWTEYYQPLAARSARLRPDAGPALTQVLDDTDREIDIWQRFGDSFAYVFFVLRKMDDDAG</sequence>
<dbReference type="GO" id="GO:0032259">
    <property type="term" value="P:methylation"/>
    <property type="evidence" value="ECO:0007669"/>
    <property type="project" value="UniProtKB-KW"/>
</dbReference>
<proteinExistence type="predicted"/>
<dbReference type="GO" id="GO:0008168">
    <property type="term" value="F:methyltransferase activity"/>
    <property type="evidence" value="ECO:0007669"/>
    <property type="project" value="UniProtKB-KW"/>
</dbReference>
<dbReference type="OrthoDB" id="9808480at2"/>
<gene>
    <name evidence="2" type="ORF">GHC57_03780</name>
</gene>
<organism evidence="2 3">
    <name type="scientific">Roseospira navarrensis</name>
    <dbReference type="NCBI Taxonomy" id="140058"/>
    <lineage>
        <taxon>Bacteria</taxon>
        <taxon>Pseudomonadati</taxon>
        <taxon>Pseudomonadota</taxon>
        <taxon>Alphaproteobacteria</taxon>
        <taxon>Rhodospirillales</taxon>
        <taxon>Rhodospirillaceae</taxon>
        <taxon>Roseospira</taxon>
    </lineage>
</organism>
<dbReference type="InterPro" id="IPR029063">
    <property type="entry name" value="SAM-dependent_MTases_sf"/>
</dbReference>